<dbReference type="AlphaFoldDB" id="A0A193LC87"/>
<evidence type="ECO:0000259" key="2">
    <source>
        <dbReference type="Pfam" id="PF20732"/>
    </source>
</evidence>
<dbReference type="Gene3D" id="3.40.50.12170">
    <property type="entry name" value="Uncharacterised protein PF07075, DUF1343"/>
    <property type="match status" value="1"/>
</dbReference>
<dbReference type="InterPro" id="IPR008302">
    <property type="entry name" value="NamZ"/>
</dbReference>
<evidence type="ECO:0000259" key="1">
    <source>
        <dbReference type="Pfam" id="PF07075"/>
    </source>
</evidence>
<protein>
    <recommendedName>
        <fullName evidence="5">DUF1343 domain-containing protein</fullName>
    </recommendedName>
</protein>
<reference evidence="3 4" key="1">
    <citation type="submission" date="2016-06" db="EMBL/GenBank/DDBJ databases">
        <title>Complete genome sequence of a deep-branching marine Gamma Proteobacterium Woeseia oceani type strain XK5.</title>
        <authorList>
            <person name="Mu D."/>
            <person name="Du Z."/>
        </authorList>
    </citation>
    <scope>NUCLEOTIDE SEQUENCE [LARGE SCALE GENOMIC DNA]</scope>
    <source>
        <strain evidence="3 4">XK5</strain>
    </source>
</reference>
<dbReference type="Pfam" id="PF07075">
    <property type="entry name" value="NamZ_N"/>
    <property type="match status" value="1"/>
</dbReference>
<dbReference type="KEGG" id="woc:BA177_01820"/>
<evidence type="ECO:0000313" key="3">
    <source>
        <dbReference type="EMBL" id="ANO50122.1"/>
    </source>
</evidence>
<dbReference type="PANTHER" id="PTHR42915">
    <property type="entry name" value="HYPOTHETICAL 460 KDA PROTEIN IN FEUA-SIGW INTERGENIC REGION [PRECURSOR]"/>
    <property type="match status" value="1"/>
</dbReference>
<dbReference type="PROSITE" id="PS51257">
    <property type="entry name" value="PROKAR_LIPOPROTEIN"/>
    <property type="match status" value="1"/>
</dbReference>
<name>A0A193LC87_9GAMM</name>
<keyword evidence="4" id="KW-1185">Reference proteome</keyword>
<feature type="domain" description="Peptidoglycan beta-N-acetylmuramidase NamZ C-terminal" evidence="2">
    <location>
        <begin position="257"/>
        <end position="406"/>
    </location>
</feature>
<dbReference type="PIRSF" id="PIRSF016719">
    <property type="entry name" value="UCP016719"/>
    <property type="match status" value="1"/>
</dbReference>
<accession>A0A193LC87</accession>
<dbReference type="InterPro" id="IPR048503">
    <property type="entry name" value="NamZ_C"/>
</dbReference>
<dbReference type="Gene3D" id="3.90.1150.140">
    <property type="match status" value="1"/>
</dbReference>
<dbReference type="InterPro" id="IPR048502">
    <property type="entry name" value="NamZ_N"/>
</dbReference>
<dbReference type="Pfam" id="PF20732">
    <property type="entry name" value="NamZ_C"/>
    <property type="match status" value="1"/>
</dbReference>
<dbReference type="EMBL" id="CP016268">
    <property type="protein sequence ID" value="ANO50122.1"/>
    <property type="molecule type" value="Genomic_DNA"/>
</dbReference>
<organism evidence="3 4">
    <name type="scientific">Woeseia oceani</name>
    <dbReference type="NCBI Taxonomy" id="1548547"/>
    <lineage>
        <taxon>Bacteria</taxon>
        <taxon>Pseudomonadati</taxon>
        <taxon>Pseudomonadota</taxon>
        <taxon>Gammaproteobacteria</taxon>
        <taxon>Woeseiales</taxon>
        <taxon>Woeseiaceae</taxon>
        <taxon>Woeseia</taxon>
    </lineage>
</organism>
<sequence>MSILLRFRFVEHLPLLALLTCTFVLAACGASPVLTGVDVLARDDFRPLAGQRVALLTNHTGIARDGRSTIQLLHSAPNVELVRIFSPEHGIAGTLDVEHIDHGVDQLSRIPVFSLYGETRRPTAEMLAGIDTLVFDIQDIGTRFYTYISTMAEAMRAAAEHGMRFVVLDRPNPINGVDVSGPVTDEGRQSFVGIHRIPVRHGMTVGELARLFNAELDIGVDLQVVGLQGWKRQQYFDATGLRWVNPSPNMRSLTQALLYPGIGLLETTNLSVGRGTATPFEIIGAPWLDGDRLASQLNAAKLPGIHFAATVFTPDASKFANELCHGVRFTITDRARFDPLRTGFEIARQLALSYGEGWESDRYLRLLGNERTLQAVRAGTPYAGILAVYADELGAFRERRESYLLYH</sequence>
<dbReference type="STRING" id="1548547.BA177_01820"/>
<gene>
    <name evidence="3" type="ORF">BA177_01820</name>
</gene>
<dbReference type="PANTHER" id="PTHR42915:SF1">
    <property type="entry name" value="PEPTIDOGLYCAN BETA-N-ACETYLMURAMIDASE NAMZ"/>
    <property type="match status" value="1"/>
</dbReference>
<proteinExistence type="predicted"/>
<dbReference type="Proteomes" id="UP000092695">
    <property type="component" value="Chromosome"/>
</dbReference>
<dbReference type="GO" id="GO:0033922">
    <property type="term" value="F:peptidoglycan beta-N-acetylmuramidase activity"/>
    <property type="evidence" value="ECO:0007669"/>
    <property type="project" value="InterPro"/>
</dbReference>
<evidence type="ECO:0008006" key="5">
    <source>
        <dbReference type="Google" id="ProtNLM"/>
    </source>
</evidence>
<feature type="domain" description="Peptidoglycan beta-N-acetylmuramidase NamZ N-terminal" evidence="1">
    <location>
        <begin position="53"/>
        <end position="253"/>
    </location>
</feature>
<evidence type="ECO:0000313" key="4">
    <source>
        <dbReference type="Proteomes" id="UP000092695"/>
    </source>
</evidence>
<dbReference type="OrthoDB" id="9801061at2"/>